<dbReference type="Proteomes" id="UP001138997">
    <property type="component" value="Unassembled WGS sequence"/>
</dbReference>
<evidence type="ECO:0000313" key="3">
    <source>
        <dbReference type="EMBL" id="MCD5311108.1"/>
    </source>
</evidence>
<gene>
    <name evidence="3" type="ORF">LR394_09385</name>
</gene>
<dbReference type="Gene3D" id="3.40.710.10">
    <property type="entry name" value="DD-peptidase/beta-lactamase superfamily"/>
    <property type="match status" value="1"/>
</dbReference>
<dbReference type="EMBL" id="JAJOMB010000004">
    <property type="protein sequence ID" value="MCD5311108.1"/>
    <property type="molecule type" value="Genomic_DNA"/>
</dbReference>
<dbReference type="SUPFAM" id="SSF56601">
    <property type="entry name" value="beta-lactamase/transpeptidase-like"/>
    <property type="match status" value="1"/>
</dbReference>
<dbReference type="InterPro" id="IPR050515">
    <property type="entry name" value="Beta-lactam/transpept"/>
</dbReference>
<keyword evidence="4" id="KW-1185">Reference proteome</keyword>
<dbReference type="GO" id="GO:0008658">
    <property type="term" value="F:penicillin binding"/>
    <property type="evidence" value="ECO:0007669"/>
    <property type="project" value="InterPro"/>
</dbReference>
<evidence type="ECO:0000259" key="2">
    <source>
        <dbReference type="Pfam" id="PF21922"/>
    </source>
</evidence>
<proteinExistence type="predicted"/>
<dbReference type="GO" id="GO:0005886">
    <property type="term" value="C:plasma membrane"/>
    <property type="evidence" value="ECO:0007669"/>
    <property type="project" value="TreeGrafter"/>
</dbReference>
<dbReference type="AlphaFoldDB" id="A0A9X1NBJ6"/>
<name>A0A9X1NBJ6_9ACTN</name>
<dbReference type="Pfam" id="PF00905">
    <property type="entry name" value="Transpeptidase"/>
    <property type="match status" value="1"/>
</dbReference>
<dbReference type="InterPro" id="IPR012338">
    <property type="entry name" value="Beta-lactam/transpept-like"/>
</dbReference>
<dbReference type="InterPro" id="IPR054120">
    <property type="entry name" value="PBPA_dimer"/>
</dbReference>
<dbReference type="PANTHER" id="PTHR30627:SF24">
    <property type="entry name" value="PENICILLIN-BINDING PROTEIN 4B"/>
    <property type="match status" value="1"/>
</dbReference>
<dbReference type="RefSeq" id="WP_231440286.1">
    <property type="nucleotide sequence ID" value="NZ_JAJOMB010000004.1"/>
</dbReference>
<dbReference type="PANTHER" id="PTHR30627">
    <property type="entry name" value="PEPTIDOGLYCAN D,D-TRANSPEPTIDASE"/>
    <property type="match status" value="1"/>
</dbReference>
<organism evidence="3 4">
    <name type="scientific">Kineosporia babensis</name>
    <dbReference type="NCBI Taxonomy" id="499548"/>
    <lineage>
        <taxon>Bacteria</taxon>
        <taxon>Bacillati</taxon>
        <taxon>Actinomycetota</taxon>
        <taxon>Actinomycetes</taxon>
        <taxon>Kineosporiales</taxon>
        <taxon>Kineosporiaceae</taxon>
        <taxon>Kineosporia</taxon>
    </lineage>
</organism>
<dbReference type="GO" id="GO:0071972">
    <property type="term" value="F:peptidoglycan L,D-transpeptidase activity"/>
    <property type="evidence" value="ECO:0007669"/>
    <property type="project" value="TreeGrafter"/>
</dbReference>
<feature type="domain" description="Penicillin-binding protein transpeptidase" evidence="1">
    <location>
        <begin position="155"/>
        <end position="481"/>
    </location>
</feature>
<dbReference type="Gene3D" id="3.90.1310.10">
    <property type="entry name" value="Penicillin-binding protein 2a (Domain 2)"/>
    <property type="match status" value="1"/>
</dbReference>
<evidence type="ECO:0000313" key="4">
    <source>
        <dbReference type="Proteomes" id="UP001138997"/>
    </source>
</evidence>
<sequence>MNGPIRHLAAVITLLFSALFVAVTYIQVIARADLEDHPRNLRTQVKERSRERGQILAGSTVVARSEPAEGTYPFLRSYPLGPMYAPVTGYFGVNLQPFGLEGLQSEYLSGTHDSLFLPSLGSLLTGEQAKGATIETTINPEAQKAAWDELEDQRGAVIALDPRTGAILAMVSRPSYNPNRLAVHDTGAAYEAYQKLNADQLQPLLNRALRQTYPPGSTFKIVTAAAALADGWQARSRENVNGSKSLRLPGTNHRVRNSGGHGCFGGRPTLLQAFAASCNTTFAQLAMELGNDKMRDQAEKFGFGLELSVPQTVTPSVFADGDLDQSQLALSGLGQLNVRTTPLQVAMLAAAVANDGVLMRPNLIRRVVSANGKTVSEPGPEELSTAVSPDVADQLADMMKAAVQSPQGTGSAARIPGVEVAGKTGTAQTGTTDDTAPHTWFTSFAPVDDPQVAVAVVVENGGLAGNEGYGGTVAAPIADAVTRAVLKR</sequence>
<dbReference type="InterPro" id="IPR001460">
    <property type="entry name" value="PCN-bd_Tpept"/>
</dbReference>
<accession>A0A9X1NBJ6</accession>
<dbReference type="GO" id="GO:0071555">
    <property type="term" value="P:cell wall organization"/>
    <property type="evidence" value="ECO:0007669"/>
    <property type="project" value="TreeGrafter"/>
</dbReference>
<reference evidence="3" key="1">
    <citation type="submission" date="2021-11" db="EMBL/GenBank/DDBJ databases">
        <title>Streptomyces corallinus and Kineosporia corallina sp. nov., two new coral-derived marine actinobacteria.</title>
        <authorList>
            <person name="Buangrab K."/>
            <person name="Sutthacheep M."/>
            <person name="Yeemin T."/>
            <person name="Harunari E."/>
            <person name="Igarashi Y."/>
            <person name="Sripreechasak P."/>
            <person name="Kanchanasin P."/>
            <person name="Tanasupawat S."/>
            <person name="Phongsopitanun W."/>
        </authorList>
    </citation>
    <scope>NUCLEOTIDE SEQUENCE</scope>
    <source>
        <strain evidence="3">JCM 31032</strain>
    </source>
</reference>
<dbReference type="Pfam" id="PF21922">
    <property type="entry name" value="PBP_dimer_2"/>
    <property type="match status" value="1"/>
</dbReference>
<evidence type="ECO:0000259" key="1">
    <source>
        <dbReference type="Pfam" id="PF00905"/>
    </source>
</evidence>
<comment type="caution">
    <text evidence="3">The sequence shown here is derived from an EMBL/GenBank/DDBJ whole genome shotgun (WGS) entry which is preliminary data.</text>
</comment>
<feature type="domain" description="Penicillin binding protein A dimerisation" evidence="2">
    <location>
        <begin position="52"/>
        <end position="134"/>
    </location>
</feature>
<protein>
    <submittedName>
        <fullName evidence="3">Penicillin-binding protein 2</fullName>
    </submittedName>
</protein>